<dbReference type="EMBL" id="BOPB01000025">
    <property type="protein sequence ID" value="GIJ23516.1"/>
    <property type="molecule type" value="Genomic_DNA"/>
</dbReference>
<evidence type="ECO:0000313" key="2">
    <source>
        <dbReference type="Proteomes" id="UP000643165"/>
    </source>
</evidence>
<dbReference type="Proteomes" id="UP000643165">
    <property type="component" value="Unassembled WGS sequence"/>
</dbReference>
<proteinExistence type="predicted"/>
<evidence type="ECO:0000313" key="1">
    <source>
        <dbReference type="EMBL" id="GIJ23516.1"/>
    </source>
</evidence>
<reference evidence="1 2" key="1">
    <citation type="submission" date="2021-01" db="EMBL/GenBank/DDBJ databases">
        <title>Whole genome shotgun sequence of Verrucosispora lutea NBRC 106530.</title>
        <authorList>
            <person name="Komaki H."/>
            <person name="Tamura T."/>
        </authorList>
    </citation>
    <scope>NUCLEOTIDE SEQUENCE [LARGE SCALE GENOMIC DNA]</scope>
    <source>
        <strain evidence="1 2">NBRC 106530</strain>
    </source>
</reference>
<protein>
    <submittedName>
        <fullName evidence="1">Uncharacterized protein</fullName>
    </submittedName>
</protein>
<comment type="caution">
    <text evidence="1">The sequence shown here is derived from an EMBL/GenBank/DDBJ whole genome shotgun (WGS) entry which is preliminary data.</text>
</comment>
<accession>A0ABQ4IZZ1</accession>
<gene>
    <name evidence="1" type="ORF">Vlu01_41400</name>
</gene>
<sequence length="69" mass="8034">MARLLLKVEYGRNEIGLSIYLSGLFYEATRDLYHLNPHDGPTPRALFTRFVAWSPYRRPLPLPLPLPPR</sequence>
<name>A0ABQ4IZZ1_9ACTN</name>
<organism evidence="1 2">
    <name type="scientific">Micromonospora lutea</name>
    <dbReference type="NCBI Taxonomy" id="419825"/>
    <lineage>
        <taxon>Bacteria</taxon>
        <taxon>Bacillati</taxon>
        <taxon>Actinomycetota</taxon>
        <taxon>Actinomycetes</taxon>
        <taxon>Micromonosporales</taxon>
        <taxon>Micromonosporaceae</taxon>
        <taxon>Micromonospora</taxon>
    </lineage>
</organism>
<keyword evidence="2" id="KW-1185">Reference proteome</keyword>